<evidence type="ECO:0000313" key="2">
    <source>
        <dbReference type="Proteomes" id="UP000831701"/>
    </source>
</evidence>
<organism evidence="1 2">
    <name type="scientific">Scortum barcoo</name>
    <name type="common">barcoo grunter</name>
    <dbReference type="NCBI Taxonomy" id="214431"/>
    <lineage>
        <taxon>Eukaryota</taxon>
        <taxon>Metazoa</taxon>
        <taxon>Chordata</taxon>
        <taxon>Craniata</taxon>
        <taxon>Vertebrata</taxon>
        <taxon>Euteleostomi</taxon>
        <taxon>Actinopterygii</taxon>
        <taxon>Neopterygii</taxon>
        <taxon>Teleostei</taxon>
        <taxon>Neoteleostei</taxon>
        <taxon>Acanthomorphata</taxon>
        <taxon>Eupercaria</taxon>
        <taxon>Centrarchiformes</taxon>
        <taxon>Terapontoidei</taxon>
        <taxon>Terapontidae</taxon>
        <taxon>Scortum</taxon>
    </lineage>
</organism>
<gene>
    <name evidence="1" type="ORF">L3Q82_010100</name>
</gene>
<sequence length="94" mass="10081">MAKEATFATREVTGLLTVPREKMTAVTGMPTPIGSLSEPRGRRGHVEREGATLQRQQDKGNHVNSSIPLKQEAIDGITPVFSSLLQAGVIVPCN</sequence>
<protein>
    <submittedName>
        <fullName evidence="1">Uncharacterized protein</fullName>
    </submittedName>
</protein>
<reference evidence="1" key="1">
    <citation type="submission" date="2022-04" db="EMBL/GenBank/DDBJ databases">
        <title>Jade perch genome.</title>
        <authorList>
            <person name="Chao B."/>
        </authorList>
    </citation>
    <scope>NUCLEOTIDE SEQUENCE</scope>
    <source>
        <strain evidence="1">CB-2022</strain>
    </source>
</reference>
<accession>A0ACB8WB87</accession>
<dbReference type="Proteomes" id="UP000831701">
    <property type="component" value="Chromosome 12"/>
</dbReference>
<comment type="caution">
    <text evidence="1">The sequence shown here is derived from an EMBL/GenBank/DDBJ whole genome shotgun (WGS) entry which is preliminary data.</text>
</comment>
<keyword evidence="2" id="KW-1185">Reference proteome</keyword>
<name>A0ACB8WB87_9TELE</name>
<proteinExistence type="predicted"/>
<evidence type="ECO:0000313" key="1">
    <source>
        <dbReference type="EMBL" id="KAI3365044.1"/>
    </source>
</evidence>
<dbReference type="EMBL" id="CM041542">
    <property type="protein sequence ID" value="KAI3365044.1"/>
    <property type="molecule type" value="Genomic_DNA"/>
</dbReference>